<dbReference type="CDD" id="cd01392">
    <property type="entry name" value="HTH_LacI"/>
    <property type="match status" value="1"/>
</dbReference>
<accession>A0ABW5RLB0</accession>
<dbReference type="InterPro" id="IPR028082">
    <property type="entry name" value="Peripla_BP_I"/>
</dbReference>
<evidence type="ECO:0000256" key="3">
    <source>
        <dbReference type="ARBA" id="ARBA00023125"/>
    </source>
</evidence>
<name>A0ABW5RLB0_9BACI</name>
<dbReference type="SUPFAM" id="SSF53822">
    <property type="entry name" value="Periplasmic binding protein-like I"/>
    <property type="match status" value="1"/>
</dbReference>
<dbReference type="Gene3D" id="1.10.260.40">
    <property type="entry name" value="lambda repressor-like DNA-binding domains"/>
    <property type="match status" value="1"/>
</dbReference>
<keyword evidence="4" id="KW-0804">Transcription</keyword>
<dbReference type="Pfam" id="PF00356">
    <property type="entry name" value="LacI"/>
    <property type="match status" value="1"/>
</dbReference>
<dbReference type="GO" id="GO:0003677">
    <property type="term" value="F:DNA binding"/>
    <property type="evidence" value="ECO:0007669"/>
    <property type="project" value="UniProtKB-KW"/>
</dbReference>
<dbReference type="Proteomes" id="UP001597506">
    <property type="component" value="Unassembled WGS sequence"/>
</dbReference>
<sequence length="335" mass="37440">MTKMSDVAKLANVSTATVSRVLRNPKTVKKSTQQKVFEAIKQLDYQPNILARRFRTNQTKTILVVVPSLTNLVFSEIIAGIDRVAMEQGYQVLLGDTNKQLEKAQNFINHLKQKQVDGAILLTVRLDQDLWKEIANHYPIVLASDFVEDMKVPTVTIDNVKSGFEVTEHLIKLGHRKIAHVSGSADVSVSQERVKGYCKALRHYDIPFDSDLFIEADYSIEWGYSSVKKLMAQKSNPTAIFFGNDEMAMGGIKAATEMGIRVPEDLAVVGFDDIKFSAIYNPPLTTISQPLHEMGKKAMELLVKIMDGEPLETEKYVLESEFVVRDSCGAKITGK</sequence>
<gene>
    <name evidence="6" type="ORF">ACFSUL_00150</name>
</gene>
<dbReference type="EMBL" id="JBHUMF010000001">
    <property type="protein sequence ID" value="MFD2679155.1"/>
    <property type="molecule type" value="Genomic_DNA"/>
</dbReference>
<dbReference type="Gene3D" id="3.40.50.2300">
    <property type="match status" value="2"/>
</dbReference>
<evidence type="ECO:0000256" key="1">
    <source>
        <dbReference type="ARBA" id="ARBA00022491"/>
    </source>
</evidence>
<dbReference type="SUPFAM" id="SSF47413">
    <property type="entry name" value="lambda repressor-like DNA-binding domains"/>
    <property type="match status" value="1"/>
</dbReference>
<evidence type="ECO:0000313" key="7">
    <source>
        <dbReference type="Proteomes" id="UP001597506"/>
    </source>
</evidence>
<reference evidence="7" key="1">
    <citation type="journal article" date="2019" name="Int. J. Syst. Evol. Microbiol.">
        <title>The Global Catalogue of Microorganisms (GCM) 10K type strain sequencing project: providing services to taxonomists for standard genome sequencing and annotation.</title>
        <authorList>
            <consortium name="The Broad Institute Genomics Platform"/>
            <consortium name="The Broad Institute Genome Sequencing Center for Infectious Disease"/>
            <person name="Wu L."/>
            <person name="Ma J."/>
        </authorList>
    </citation>
    <scope>NUCLEOTIDE SEQUENCE [LARGE SCALE GENOMIC DNA]</scope>
    <source>
        <strain evidence="7">KCTC 3913</strain>
    </source>
</reference>
<dbReference type="PANTHER" id="PTHR30146">
    <property type="entry name" value="LACI-RELATED TRANSCRIPTIONAL REPRESSOR"/>
    <property type="match status" value="1"/>
</dbReference>
<dbReference type="InterPro" id="IPR010982">
    <property type="entry name" value="Lambda_DNA-bd_dom_sf"/>
</dbReference>
<keyword evidence="3 6" id="KW-0238">DNA-binding</keyword>
<dbReference type="CDD" id="cd06284">
    <property type="entry name" value="PBP1_LacI-like"/>
    <property type="match status" value="1"/>
</dbReference>
<evidence type="ECO:0000256" key="2">
    <source>
        <dbReference type="ARBA" id="ARBA00023015"/>
    </source>
</evidence>
<evidence type="ECO:0000256" key="4">
    <source>
        <dbReference type="ARBA" id="ARBA00023163"/>
    </source>
</evidence>
<dbReference type="PROSITE" id="PS50932">
    <property type="entry name" value="HTH_LACI_2"/>
    <property type="match status" value="1"/>
</dbReference>
<dbReference type="Pfam" id="PF00532">
    <property type="entry name" value="Peripla_BP_1"/>
    <property type="match status" value="1"/>
</dbReference>
<keyword evidence="1" id="KW-0678">Repressor</keyword>
<evidence type="ECO:0000259" key="5">
    <source>
        <dbReference type="PROSITE" id="PS50932"/>
    </source>
</evidence>
<dbReference type="RefSeq" id="WP_377931553.1">
    <property type="nucleotide sequence ID" value="NZ_JBHUMF010000001.1"/>
</dbReference>
<comment type="caution">
    <text evidence="6">The sequence shown here is derived from an EMBL/GenBank/DDBJ whole genome shotgun (WGS) entry which is preliminary data.</text>
</comment>
<proteinExistence type="predicted"/>
<dbReference type="SMART" id="SM00354">
    <property type="entry name" value="HTH_LACI"/>
    <property type="match status" value="1"/>
</dbReference>
<protein>
    <submittedName>
        <fullName evidence="6">LacI family DNA-binding transcriptional regulator</fullName>
    </submittedName>
</protein>
<evidence type="ECO:0000313" key="6">
    <source>
        <dbReference type="EMBL" id="MFD2679155.1"/>
    </source>
</evidence>
<dbReference type="InterPro" id="IPR000843">
    <property type="entry name" value="HTH_LacI"/>
</dbReference>
<keyword evidence="2" id="KW-0805">Transcription regulation</keyword>
<dbReference type="PROSITE" id="PS00356">
    <property type="entry name" value="HTH_LACI_1"/>
    <property type="match status" value="1"/>
</dbReference>
<keyword evidence="7" id="KW-1185">Reference proteome</keyword>
<feature type="domain" description="HTH lacI-type" evidence="5">
    <location>
        <begin position="2"/>
        <end position="56"/>
    </location>
</feature>
<dbReference type="PANTHER" id="PTHR30146:SF151">
    <property type="entry name" value="HTH-TYPE TRANSCRIPTIONAL REPRESSOR CYTR"/>
    <property type="match status" value="1"/>
</dbReference>
<dbReference type="InterPro" id="IPR001761">
    <property type="entry name" value="Peripla_BP/Lac1_sug-bd_dom"/>
</dbReference>
<organism evidence="6 7">
    <name type="scientific">Bacillus seohaeanensis</name>
    <dbReference type="NCBI Taxonomy" id="284580"/>
    <lineage>
        <taxon>Bacteria</taxon>
        <taxon>Bacillati</taxon>
        <taxon>Bacillota</taxon>
        <taxon>Bacilli</taxon>
        <taxon>Bacillales</taxon>
        <taxon>Bacillaceae</taxon>
        <taxon>Bacillus</taxon>
    </lineage>
</organism>